<dbReference type="Proteomes" id="UP000246635">
    <property type="component" value="Unassembled WGS sequence"/>
</dbReference>
<protein>
    <submittedName>
        <fullName evidence="1">Uncharacterized protein DUF2625</fullName>
    </submittedName>
</protein>
<name>A0A2V2YLC4_9BACL</name>
<gene>
    <name evidence="1" type="ORF">DFQ01_1305</name>
</gene>
<dbReference type="InterPro" id="IPR021239">
    <property type="entry name" value="DUF2625"/>
</dbReference>
<organism evidence="1 2">
    <name type="scientific">Paenibacillus cellulosilyticus</name>
    <dbReference type="NCBI Taxonomy" id="375489"/>
    <lineage>
        <taxon>Bacteria</taxon>
        <taxon>Bacillati</taxon>
        <taxon>Bacillota</taxon>
        <taxon>Bacilli</taxon>
        <taxon>Bacillales</taxon>
        <taxon>Paenibacillaceae</taxon>
        <taxon>Paenibacillus</taxon>
    </lineage>
</organism>
<evidence type="ECO:0000313" key="1">
    <source>
        <dbReference type="EMBL" id="PWV94440.1"/>
    </source>
</evidence>
<dbReference type="OrthoDB" id="1550811at2"/>
<evidence type="ECO:0000313" key="2">
    <source>
        <dbReference type="Proteomes" id="UP000246635"/>
    </source>
</evidence>
<dbReference type="Pfam" id="PF10946">
    <property type="entry name" value="DUF2625"/>
    <property type="match status" value="1"/>
</dbReference>
<proteinExistence type="predicted"/>
<dbReference type="AlphaFoldDB" id="A0A2V2YLC4"/>
<keyword evidence="2" id="KW-1185">Reference proteome</keyword>
<dbReference type="EMBL" id="QGTQ01000030">
    <property type="protein sequence ID" value="PWV94440.1"/>
    <property type="molecule type" value="Genomic_DNA"/>
</dbReference>
<reference evidence="1 2" key="1">
    <citation type="submission" date="2018-05" db="EMBL/GenBank/DDBJ databases">
        <title>Genomic Encyclopedia of Type Strains, Phase III (KMG-III): the genomes of soil and plant-associated and newly described type strains.</title>
        <authorList>
            <person name="Whitman W."/>
        </authorList>
    </citation>
    <scope>NUCLEOTIDE SEQUENCE [LARGE SCALE GENOMIC DNA]</scope>
    <source>
        <strain evidence="1 2">CECT 5696</strain>
    </source>
</reference>
<accession>A0A2V2YLC4</accession>
<sequence>MKEISDLIVEADTWAMIREWIRNSQLNIEILENNRTQGEEALYHLQITNRSTMGAIALESGGLIVDNGWLCILGSGHSRIYGSLVNNKHSSLFEEGFVIAYDVVGGLFAINTGQFENHSRNIYYFAPDTLEWEDTGKGYTDFINWVLNGDLNQYYETFRWDNWINDLKGLQYDQGISVFPYLWSKEGKDVEKSLKKAIPLHEIWGIQNDFRNQFNG</sequence>
<dbReference type="RefSeq" id="WP_110046675.1">
    <property type="nucleotide sequence ID" value="NZ_CP054612.1"/>
</dbReference>
<comment type="caution">
    <text evidence="1">The sequence shown here is derived from an EMBL/GenBank/DDBJ whole genome shotgun (WGS) entry which is preliminary data.</text>
</comment>